<dbReference type="GO" id="GO:0006013">
    <property type="term" value="P:mannose metabolic process"/>
    <property type="evidence" value="ECO:0007669"/>
    <property type="project" value="InterPro"/>
</dbReference>
<dbReference type="GO" id="GO:0004559">
    <property type="term" value="F:alpha-mannosidase activity"/>
    <property type="evidence" value="ECO:0007669"/>
    <property type="project" value="InterPro"/>
</dbReference>
<dbReference type="RefSeq" id="WP_039199128.1">
    <property type="nucleotide sequence ID" value="NZ_CP007456.1"/>
</dbReference>
<comment type="similarity">
    <text evidence="1">Belongs to the glycosyl hydrolase 38 family.</text>
</comment>
<dbReference type="FunFam" id="3.20.110.10:FF:000002">
    <property type="entry name" value="alpha-mannosidase 2C1 isoform X1"/>
    <property type="match status" value="1"/>
</dbReference>
<dbReference type="InterPro" id="IPR000602">
    <property type="entry name" value="Glyco_hydro_38_N"/>
</dbReference>
<dbReference type="SUPFAM" id="SSF88688">
    <property type="entry name" value="Families 57/38 glycoside transferase middle domain"/>
    <property type="match status" value="1"/>
</dbReference>
<dbReference type="Gene3D" id="2.70.98.30">
    <property type="entry name" value="Golgi alpha-mannosidase II, domain 4"/>
    <property type="match status" value="1"/>
</dbReference>
<dbReference type="Pfam" id="PF17677">
    <property type="entry name" value="Glyco_hydro38C2"/>
    <property type="match status" value="1"/>
</dbReference>
<dbReference type="PANTHER" id="PTHR46017:SF1">
    <property type="entry name" value="ALPHA-MANNOSIDASE 2C1"/>
    <property type="match status" value="1"/>
</dbReference>
<dbReference type="FunFam" id="1.20.1270.50:FF:000004">
    <property type="entry name" value="alpha-mannosidase 2C1 isoform X1"/>
    <property type="match status" value="1"/>
</dbReference>
<dbReference type="InterPro" id="IPR054723">
    <property type="entry name" value="Ams1-like_N"/>
</dbReference>
<dbReference type="EMBL" id="CP007456">
    <property type="protein sequence ID" value="AIZ15021.1"/>
    <property type="molecule type" value="Genomic_DNA"/>
</dbReference>
<dbReference type="InterPro" id="IPR037094">
    <property type="entry name" value="Glyco_hydro_38_cen_sf"/>
</dbReference>
<dbReference type="SUPFAM" id="SSF88713">
    <property type="entry name" value="Glycoside hydrolase/deacetylase"/>
    <property type="match status" value="1"/>
</dbReference>
<dbReference type="InterPro" id="IPR011013">
    <property type="entry name" value="Gal_mutarotase_sf_dom"/>
</dbReference>
<dbReference type="GO" id="GO:0046872">
    <property type="term" value="F:metal ion binding"/>
    <property type="evidence" value="ECO:0007669"/>
    <property type="project" value="UniProtKB-KW"/>
</dbReference>
<dbReference type="HOGENOM" id="CLU_003442_0_1_11"/>
<dbReference type="Proteomes" id="UP000030625">
    <property type="component" value="Chromosome"/>
</dbReference>
<proteinExistence type="inferred from homology"/>
<dbReference type="GO" id="GO:0009313">
    <property type="term" value="P:oligosaccharide catabolic process"/>
    <property type="evidence" value="ECO:0007669"/>
    <property type="project" value="TreeGrafter"/>
</dbReference>
<evidence type="ECO:0000259" key="5">
    <source>
        <dbReference type="SMART" id="SM00872"/>
    </source>
</evidence>
<dbReference type="SUPFAM" id="SSF74650">
    <property type="entry name" value="Galactose mutarotase-like"/>
    <property type="match status" value="1"/>
</dbReference>
<protein>
    <submittedName>
        <fullName evidence="6">Alpha-mannosidase</fullName>
    </submittedName>
</protein>
<name>A0A0A7I4Y5_9BIFI</name>
<dbReference type="SMART" id="SM00872">
    <property type="entry name" value="Alpha-mann_mid"/>
    <property type="match status" value="1"/>
</dbReference>
<reference evidence="6 7" key="1">
    <citation type="journal article" date="2015" name="Genome Announc.">
        <title>Complete and Assembled Genome Sequence of Bifidobacterium kashiwanohense PV20-2, Isolated from the Feces of an Anemic Kenyan Infant.</title>
        <authorList>
            <person name="Vazquez-Gutierrez P."/>
            <person name="Lacroix C."/>
            <person name="Chassard C."/>
            <person name="Klumpp J."/>
            <person name="Jans C."/>
            <person name="Stevens M.J."/>
        </authorList>
    </citation>
    <scope>NUCLEOTIDE SEQUENCE [LARGE SCALE GENOMIC DNA]</scope>
    <source>
        <strain evidence="6 7">PV20-2</strain>
    </source>
</reference>
<dbReference type="GO" id="GO:0030246">
    <property type="term" value="F:carbohydrate binding"/>
    <property type="evidence" value="ECO:0007669"/>
    <property type="project" value="InterPro"/>
</dbReference>
<dbReference type="Pfam" id="PF01074">
    <property type="entry name" value="Glyco_hydro_38N"/>
    <property type="match status" value="1"/>
</dbReference>
<dbReference type="Gene3D" id="1.20.1270.50">
    <property type="entry name" value="Glycoside hydrolase family 38, central domain"/>
    <property type="match status" value="1"/>
</dbReference>
<dbReference type="KEGG" id="bka:AH68_08115"/>
<gene>
    <name evidence="6" type="ORF">AH68_08115</name>
</gene>
<evidence type="ECO:0000256" key="3">
    <source>
        <dbReference type="ARBA" id="ARBA00022801"/>
    </source>
</evidence>
<dbReference type="PANTHER" id="PTHR46017">
    <property type="entry name" value="ALPHA-MANNOSIDASE 2C1"/>
    <property type="match status" value="1"/>
</dbReference>
<keyword evidence="2" id="KW-0479">Metal-binding</keyword>
<evidence type="ECO:0000256" key="4">
    <source>
        <dbReference type="ARBA" id="ARBA00023295"/>
    </source>
</evidence>
<evidence type="ECO:0000313" key="6">
    <source>
        <dbReference type="EMBL" id="AIZ15021.1"/>
    </source>
</evidence>
<evidence type="ECO:0000256" key="1">
    <source>
        <dbReference type="ARBA" id="ARBA00009792"/>
    </source>
</evidence>
<organism evidence="6 7">
    <name type="scientific">Bifidobacterium catenulatum PV20-2</name>
    <dbReference type="NCBI Taxonomy" id="1447716"/>
    <lineage>
        <taxon>Bacteria</taxon>
        <taxon>Bacillati</taxon>
        <taxon>Actinomycetota</taxon>
        <taxon>Actinomycetes</taxon>
        <taxon>Bifidobacteriales</taxon>
        <taxon>Bifidobacteriaceae</taxon>
        <taxon>Bifidobacterium</taxon>
    </lineage>
</organism>
<dbReference type="CDD" id="cd10789">
    <property type="entry name" value="GH38N_AMII_ER_cytosolic"/>
    <property type="match status" value="1"/>
</dbReference>
<evidence type="ECO:0000313" key="7">
    <source>
        <dbReference type="Proteomes" id="UP000030625"/>
    </source>
</evidence>
<dbReference type="Pfam" id="PF22907">
    <property type="entry name" value="Ams1-like_1st"/>
    <property type="match status" value="1"/>
</dbReference>
<feature type="domain" description="Glycoside hydrolase family 38 central" evidence="5">
    <location>
        <begin position="538"/>
        <end position="617"/>
    </location>
</feature>
<dbReference type="Pfam" id="PF07748">
    <property type="entry name" value="Glyco_hydro_38C"/>
    <property type="match status" value="1"/>
</dbReference>
<dbReference type="InterPro" id="IPR011682">
    <property type="entry name" value="Glyco_hydro_38_C"/>
</dbReference>
<accession>A0A0A7I4Y5</accession>
<keyword evidence="3" id="KW-0378">Hydrolase</keyword>
<dbReference type="InterPro" id="IPR041147">
    <property type="entry name" value="GH38_C"/>
</dbReference>
<dbReference type="Pfam" id="PF09261">
    <property type="entry name" value="Alpha-mann_mid"/>
    <property type="match status" value="1"/>
</dbReference>
<dbReference type="InterPro" id="IPR015341">
    <property type="entry name" value="Glyco_hydro_38_cen"/>
</dbReference>
<sequence length="1042" mass="116863">MFLNIDQQLARCERVIRQRVRPHIHRTIEPLSIEAFDIPGEPMPATDFFVHESKGDVPFRPFAVGSVWGTTWGTTWFRLRGKLPTGYPKSKPLELSIDLGWLDHSVGGHVEGMVYRSDGTVLKALHPRNRWVPFIDADGTCHMAIGNDDMFTVYVEAACNPLILGITTFDETGLGNHATGKPETQYVFRTAELTEYDERFEEYHLDLDAIQGLMKTLLDKESTRYYQLAKALQRSLNIFDEQHPDTVVEAREALSEVLSKPANASALHVSAVGHAHIDSAWLWPVRETRRKVARTVSNVLALMDKYPDFTYAMSSAQQYAWLEQDHPDLFARMLQRIKQGRFIPVGGMWVESDGNLPAGESLIRQIAYGKRYFREHLGAEPHGIWLPDSFGYTGAWPQIARRAGYDWFLTQKISWNDTTKFPHHSFQWEGIDGTRILTHFPPSDTYSACVTAEELMYTEHNFRDKDLSDCALMLFGYGDGGGGPTREMLGRLKRFHDLEGLPKVETSGPDELFDMIRKQIVDEAGEESPIWHGELYLELHRGTLTSQQEMKRGCRNEETWLRAVEYLCAAAAIADSSYMYPTDELDDIWKTLLLNQFHDILPGSAIAWVHREARTDYARDIKRLEMIADSACAVLRCARPDAPVLERARIAEYRVDGNAWRAVPAEPVAGTQVSLTHTATGGVILSNGLVETVIEPDGTVSSLKDVQAGREIVPDGMRFGSYELLKDEPSVWDAWEIERDAFLRYETLASGCIISTETGDDEAYVVVRTKFGQSRIDTTITLRSEAKQLDFAAHVDWHERERFLKVGFPLSVVASIAQYDCQYGLIERPIHRNTPSDEAKYESCTRRFVRFNEPGYSVAIANGSIYGSDVTSIATNGSTGRVNGTMFRLSLLSSPVFPDPKEDIGPHDFQWSVILDASLARTLHAAAELNAPIIGNVPVFDPLVSLETVSGMPIIDWVKLADDGSGDLVIRLYEAAGGHAEAMLHLTESIGDGLIRETDVMEGDGLPEDLPICLESREPMLAQGAHIHLAPFQLATLRISHY</sequence>
<dbReference type="Gene3D" id="3.20.110.10">
    <property type="entry name" value="Glycoside hydrolase 38, N terminal domain"/>
    <property type="match status" value="1"/>
</dbReference>
<dbReference type="InterPro" id="IPR028995">
    <property type="entry name" value="Glyco_hydro_57/38_cen_sf"/>
</dbReference>
<dbReference type="AlphaFoldDB" id="A0A0A7I4Y5"/>
<evidence type="ECO:0000256" key="2">
    <source>
        <dbReference type="ARBA" id="ARBA00022723"/>
    </source>
</evidence>
<dbReference type="STRING" id="1447716.AH68_08115"/>
<dbReference type="InterPro" id="IPR011330">
    <property type="entry name" value="Glyco_hydro/deAcase_b/a-brl"/>
</dbReference>
<dbReference type="InterPro" id="IPR027291">
    <property type="entry name" value="Glyco_hydro_38_N_sf"/>
</dbReference>
<keyword evidence="4" id="KW-0326">Glycosidase</keyword>